<evidence type="ECO:0000313" key="3">
    <source>
        <dbReference type="Proteomes" id="UP000799777"/>
    </source>
</evidence>
<gene>
    <name evidence="2" type="ORF">EK21DRAFT_89213</name>
</gene>
<protein>
    <submittedName>
        <fullName evidence="2">Uncharacterized protein</fullName>
    </submittedName>
</protein>
<dbReference type="EMBL" id="ML978193">
    <property type="protein sequence ID" value="KAF2030150.1"/>
    <property type="molecule type" value="Genomic_DNA"/>
</dbReference>
<dbReference type="Proteomes" id="UP000799777">
    <property type="component" value="Unassembled WGS sequence"/>
</dbReference>
<dbReference type="OrthoDB" id="4588567at2759"/>
<feature type="compositionally biased region" description="Low complexity" evidence="1">
    <location>
        <begin position="33"/>
        <end position="58"/>
    </location>
</feature>
<reference evidence="2" key="1">
    <citation type="journal article" date="2020" name="Stud. Mycol.">
        <title>101 Dothideomycetes genomes: a test case for predicting lifestyles and emergence of pathogens.</title>
        <authorList>
            <person name="Haridas S."/>
            <person name="Albert R."/>
            <person name="Binder M."/>
            <person name="Bloem J."/>
            <person name="Labutti K."/>
            <person name="Salamov A."/>
            <person name="Andreopoulos B."/>
            <person name="Baker S."/>
            <person name="Barry K."/>
            <person name="Bills G."/>
            <person name="Bluhm B."/>
            <person name="Cannon C."/>
            <person name="Castanera R."/>
            <person name="Culley D."/>
            <person name="Daum C."/>
            <person name="Ezra D."/>
            <person name="Gonzalez J."/>
            <person name="Henrissat B."/>
            <person name="Kuo A."/>
            <person name="Liang C."/>
            <person name="Lipzen A."/>
            <person name="Lutzoni F."/>
            <person name="Magnuson J."/>
            <person name="Mondo S."/>
            <person name="Nolan M."/>
            <person name="Ohm R."/>
            <person name="Pangilinan J."/>
            <person name="Park H.-J."/>
            <person name="Ramirez L."/>
            <person name="Alfaro M."/>
            <person name="Sun H."/>
            <person name="Tritt A."/>
            <person name="Yoshinaga Y."/>
            <person name="Zwiers L.-H."/>
            <person name="Turgeon B."/>
            <person name="Goodwin S."/>
            <person name="Spatafora J."/>
            <person name="Crous P."/>
            <person name="Grigoriev I."/>
        </authorList>
    </citation>
    <scope>NUCLEOTIDE SEQUENCE</scope>
    <source>
        <strain evidence="2">CBS 110217</strain>
    </source>
</reference>
<dbReference type="AlphaFoldDB" id="A0A9P4LME5"/>
<accession>A0A9P4LME5</accession>
<organism evidence="2 3">
    <name type="scientific">Setomelanomma holmii</name>
    <dbReference type="NCBI Taxonomy" id="210430"/>
    <lineage>
        <taxon>Eukaryota</taxon>
        <taxon>Fungi</taxon>
        <taxon>Dikarya</taxon>
        <taxon>Ascomycota</taxon>
        <taxon>Pezizomycotina</taxon>
        <taxon>Dothideomycetes</taxon>
        <taxon>Pleosporomycetidae</taxon>
        <taxon>Pleosporales</taxon>
        <taxon>Pleosporineae</taxon>
        <taxon>Phaeosphaeriaceae</taxon>
        <taxon>Setomelanomma</taxon>
    </lineage>
</organism>
<feature type="region of interest" description="Disordered" evidence="1">
    <location>
        <begin position="1"/>
        <end position="58"/>
    </location>
</feature>
<evidence type="ECO:0000256" key="1">
    <source>
        <dbReference type="SAM" id="MobiDB-lite"/>
    </source>
</evidence>
<proteinExistence type="predicted"/>
<name>A0A9P4LME5_9PLEO</name>
<sequence length="130" mass="14381">MPSPISTRTNRFQSFTPLRTSSTSLRRLRTAFSPSRTNRSASPSSSVGTTSPLTCDCSPSSYRSSAASIRHMLSLRRKPSVLEFEMEEEKHLFGHELELLEPRPAMGWGASVERGPVHVVGIFEVLDGKC</sequence>
<evidence type="ECO:0000313" key="2">
    <source>
        <dbReference type="EMBL" id="KAF2030150.1"/>
    </source>
</evidence>
<keyword evidence="3" id="KW-1185">Reference proteome</keyword>
<feature type="compositionally biased region" description="Polar residues" evidence="1">
    <location>
        <begin position="1"/>
        <end position="17"/>
    </location>
</feature>
<comment type="caution">
    <text evidence="2">The sequence shown here is derived from an EMBL/GenBank/DDBJ whole genome shotgun (WGS) entry which is preliminary data.</text>
</comment>